<dbReference type="PANTHER" id="PTHR37940:SF1">
    <property type="entry name" value="LYSINE--TRNA LIGASE"/>
    <property type="match status" value="1"/>
</dbReference>
<evidence type="ECO:0000256" key="15">
    <source>
        <dbReference type="HAMAP-Rule" id="MF_00177"/>
    </source>
</evidence>
<dbReference type="PANTHER" id="PTHR37940">
    <property type="entry name" value="LYSINE--TRNA LIGASE"/>
    <property type="match status" value="1"/>
</dbReference>
<evidence type="ECO:0000256" key="11">
    <source>
        <dbReference type="ARBA" id="ARBA00022917"/>
    </source>
</evidence>
<proteinExistence type="inferred from homology"/>
<keyword evidence="11 15" id="KW-0648">Protein biosynthesis</keyword>
<dbReference type="SUPFAM" id="SSF48163">
    <property type="entry name" value="An anticodon-binding domain of class I aminoacyl-tRNA synthetases"/>
    <property type="match status" value="1"/>
</dbReference>
<dbReference type="Gene3D" id="1.10.10.350">
    <property type="match status" value="1"/>
</dbReference>
<dbReference type="NCBIfam" id="TIGR00399">
    <property type="entry name" value="metG_C_term"/>
    <property type="match status" value="1"/>
</dbReference>
<keyword evidence="12 15" id="KW-0030">Aminoacyl-tRNA synthetase</keyword>
<comment type="caution">
    <text evidence="15">Lacks conserved residue(s) required for the propagation of feature annotation.</text>
</comment>
<dbReference type="GO" id="GO:0005737">
    <property type="term" value="C:cytoplasm"/>
    <property type="evidence" value="ECO:0007669"/>
    <property type="project" value="UniProtKB-SubCell"/>
</dbReference>
<dbReference type="InterPro" id="IPR002904">
    <property type="entry name" value="Lys-tRNA-ligase"/>
</dbReference>
<evidence type="ECO:0000256" key="10">
    <source>
        <dbReference type="ARBA" id="ARBA00022884"/>
    </source>
</evidence>
<dbReference type="GO" id="GO:0000049">
    <property type="term" value="F:tRNA binding"/>
    <property type="evidence" value="ECO:0007669"/>
    <property type="project" value="UniProtKB-UniRule"/>
</dbReference>
<evidence type="ECO:0000256" key="8">
    <source>
        <dbReference type="ARBA" id="ARBA00022741"/>
    </source>
</evidence>
<comment type="similarity">
    <text evidence="3 15">Belongs to the class-I aminoacyl-tRNA synthetase family.</text>
</comment>
<name>A0A9D1X5F1_9FIRM</name>
<feature type="domain" description="TRNA-binding" evidence="18">
    <location>
        <begin position="580"/>
        <end position="681"/>
    </location>
</feature>
<dbReference type="GO" id="GO:0006431">
    <property type="term" value="P:methionyl-tRNA aminoacylation"/>
    <property type="evidence" value="ECO:0007669"/>
    <property type="project" value="InterPro"/>
</dbReference>
<evidence type="ECO:0000313" key="20">
    <source>
        <dbReference type="Proteomes" id="UP000886805"/>
    </source>
</evidence>
<keyword evidence="9 15" id="KW-0067">ATP-binding</keyword>
<comment type="catalytic activity">
    <reaction evidence="14 15">
        <text>tRNA(Lys) + L-lysine + ATP = L-lysyl-tRNA(Lys) + AMP + diphosphate</text>
        <dbReference type="Rhea" id="RHEA:20792"/>
        <dbReference type="Rhea" id="RHEA-COMP:9696"/>
        <dbReference type="Rhea" id="RHEA-COMP:9697"/>
        <dbReference type="ChEBI" id="CHEBI:30616"/>
        <dbReference type="ChEBI" id="CHEBI:32551"/>
        <dbReference type="ChEBI" id="CHEBI:33019"/>
        <dbReference type="ChEBI" id="CHEBI:78442"/>
        <dbReference type="ChEBI" id="CHEBI:78529"/>
        <dbReference type="ChEBI" id="CHEBI:456215"/>
        <dbReference type="EC" id="6.1.1.6"/>
    </reaction>
</comment>
<keyword evidence="10 16" id="KW-0694">RNA-binding</keyword>
<sequence length="681" mass="77541">MHWSEKIAKDIIKRSPDKEEYVCAAGISPSGSIHIGNFRDIATSYFVYKALLKQGKKARLLFSWDEFDRLRKVPVNVKEIAPELEEDIGKPYVDVKDPYGCCGSYAEHFEKEFERSLARFGIEVDFRRQSENYRSGKYAKYVIQAIQKRKEIFDILDKFRQQEATPEEREAYYPVSIYCPVCGKDETTITSSSEDGVTCEYTCKCGHSGHWDFSKDFNCKLAWKIDWPMRWMVEGVDFEPGGKDHASPGGSYDTSKIIAKKVFGINAPMFKGYEFIGIKGTTGKMSGSTGLNLTPETLLKIYQPEVILWLYSKSEPNKAFDFCFDDEILRQYFEFDKMLKTYQAGKGKNFDYIEGIMHNCMIEGRTIHPVPMQQIVNFGSVVDFNADMLETVFEKIGTPYKKEEFAERLELARYWLEKCAPQNMNTLLGYRNWDYYNTLNEVEKKEIALLHDYIAKGDYDLDSLNTFIYAVPREADPNFDEENKKAIQANFFKNAYNLMIGKAAGPRLYLFLYAVEPERYLSLLDFSTPQTEEERELAAAAKAEAERIAAEEAAAAAAAAEEEARRASIAPVKPQITIDDFDKMDMRVCKVTACEIVKNAEKLLKLTLFDGLGERVIVSSIRDEYKPEDLIGRKIIVMANLKPAKFAGVKSNGMLLAATHDDCGCKIIFVDDSVPEGTAIH</sequence>
<dbReference type="InterPro" id="IPR042078">
    <property type="entry name" value="Lys-tRNA-ligase_SC_fold"/>
</dbReference>
<dbReference type="AlphaFoldDB" id="A0A9D1X5F1"/>
<evidence type="ECO:0000256" key="4">
    <source>
        <dbReference type="ARBA" id="ARBA00011738"/>
    </source>
</evidence>
<dbReference type="InterPro" id="IPR020751">
    <property type="entry name" value="aa-tRNA-synth_I_codon-bd_sub2"/>
</dbReference>
<feature type="coiled-coil region" evidence="17">
    <location>
        <begin position="531"/>
        <end position="570"/>
    </location>
</feature>
<dbReference type="InterPro" id="IPR008925">
    <property type="entry name" value="aa_tRNA-synth_I_cd-bd_sf"/>
</dbReference>
<dbReference type="GO" id="GO:0004824">
    <property type="term" value="F:lysine-tRNA ligase activity"/>
    <property type="evidence" value="ECO:0007669"/>
    <property type="project" value="UniProtKB-UniRule"/>
</dbReference>
<evidence type="ECO:0000256" key="6">
    <source>
        <dbReference type="ARBA" id="ARBA00022555"/>
    </source>
</evidence>
<dbReference type="GO" id="GO:0005524">
    <property type="term" value="F:ATP binding"/>
    <property type="evidence" value="ECO:0007669"/>
    <property type="project" value="UniProtKB-UniRule"/>
</dbReference>
<dbReference type="PROSITE" id="PS00178">
    <property type="entry name" value="AA_TRNA_LIGASE_I"/>
    <property type="match status" value="1"/>
</dbReference>
<comment type="catalytic activity">
    <reaction evidence="13">
        <text>tRNA(Met) + L-methionine + ATP = L-methionyl-tRNA(Met) + AMP + diphosphate</text>
        <dbReference type="Rhea" id="RHEA:13481"/>
        <dbReference type="Rhea" id="RHEA-COMP:9667"/>
        <dbReference type="Rhea" id="RHEA-COMP:9698"/>
        <dbReference type="ChEBI" id="CHEBI:30616"/>
        <dbReference type="ChEBI" id="CHEBI:33019"/>
        <dbReference type="ChEBI" id="CHEBI:57844"/>
        <dbReference type="ChEBI" id="CHEBI:78442"/>
        <dbReference type="ChEBI" id="CHEBI:78530"/>
        <dbReference type="ChEBI" id="CHEBI:456215"/>
        <dbReference type="EC" id="6.1.1.10"/>
    </reaction>
</comment>
<dbReference type="InterPro" id="IPR012340">
    <property type="entry name" value="NA-bd_OB-fold"/>
</dbReference>
<keyword evidence="6 16" id="KW-0820">tRNA-binding</keyword>
<evidence type="ECO:0000259" key="18">
    <source>
        <dbReference type="PROSITE" id="PS50886"/>
    </source>
</evidence>
<evidence type="ECO:0000256" key="9">
    <source>
        <dbReference type="ARBA" id="ARBA00022840"/>
    </source>
</evidence>
<dbReference type="Gene3D" id="1.10.10.770">
    <property type="match status" value="1"/>
</dbReference>
<reference evidence="19" key="2">
    <citation type="submission" date="2021-04" db="EMBL/GenBank/DDBJ databases">
        <authorList>
            <person name="Gilroy R."/>
        </authorList>
    </citation>
    <scope>NUCLEOTIDE SEQUENCE</scope>
    <source>
        <strain evidence="19">ChiSxjej3B15-1167</strain>
    </source>
</reference>
<evidence type="ECO:0000256" key="12">
    <source>
        <dbReference type="ARBA" id="ARBA00023146"/>
    </source>
</evidence>
<accession>A0A9D1X5F1</accession>
<comment type="function">
    <text evidence="1">Is required not only for elongation of protein synthesis but also for the initiation of all mRNA translation through initiator tRNA(fMet) aminoacylation.</text>
</comment>
<gene>
    <name evidence="15 19" type="primary">lysS</name>
    <name evidence="19" type="ORF">H9849_02420</name>
</gene>
<feature type="short sequence motif" description="'HIGH' region" evidence="15">
    <location>
        <begin position="29"/>
        <end position="37"/>
    </location>
</feature>
<dbReference type="PROSITE" id="PS50886">
    <property type="entry name" value="TRBD"/>
    <property type="match status" value="1"/>
</dbReference>
<keyword evidence="7 15" id="KW-0436">Ligase</keyword>
<evidence type="ECO:0000256" key="5">
    <source>
        <dbReference type="ARBA" id="ARBA00022490"/>
    </source>
</evidence>
<dbReference type="Gene3D" id="2.40.50.140">
    <property type="entry name" value="Nucleic acid-binding proteins"/>
    <property type="match status" value="1"/>
</dbReference>
<evidence type="ECO:0000256" key="13">
    <source>
        <dbReference type="ARBA" id="ARBA00047364"/>
    </source>
</evidence>
<dbReference type="InterPro" id="IPR004495">
    <property type="entry name" value="Met-tRNA-synth_bsu_C"/>
</dbReference>
<dbReference type="Pfam" id="PF01921">
    <property type="entry name" value="tRNA-synt_1f"/>
    <property type="match status" value="1"/>
</dbReference>
<dbReference type="FunFam" id="2.40.50.140:FF:000042">
    <property type="entry name" value="Methionine--tRNA ligase"/>
    <property type="match status" value="1"/>
</dbReference>
<comment type="caution">
    <text evidence="19">The sequence shown here is derived from an EMBL/GenBank/DDBJ whole genome shotgun (WGS) entry which is preliminary data.</text>
</comment>
<evidence type="ECO:0000256" key="2">
    <source>
        <dbReference type="ARBA" id="ARBA00004496"/>
    </source>
</evidence>
<evidence type="ECO:0000256" key="1">
    <source>
        <dbReference type="ARBA" id="ARBA00003314"/>
    </source>
</evidence>
<dbReference type="SUPFAM" id="SSF50249">
    <property type="entry name" value="Nucleic acid-binding proteins"/>
    <property type="match status" value="1"/>
</dbReference>
<dbReference type="NCBIfam" id="TIGR00467">
    <property type="entry name" value="lysS_arch"/>
    <property type="match status" value="1"/>
</dbReference>
<protein>
    <recommendedName>
        <fullName evidence="15">Lysine--tRNA ligase</fullName>
        <ecNumber evidence="15">6.1.1.6</ecNumber>
    </recommendedName>
    <alternativeName>
        <fullName evidence="15">Lysyl-tRNA synthetase</fullName>
        <shortName evidence="15">LysRS</shortName>
    </alternativeName>
</protein>
<dbReference type="InterPro" id="IPR014729">
    <property type="entry name" value="Rossmann-like_a/b/a_fold"/>
</dbReference>
<keyword evidence="17" id="KW-0175">Coiled coil</keyword>
<keyword evidence="5 15" id="KW-0963">Cytoplasm</keyword>
<dbReference type="InterPro" id="IPR002547">
    <property type="entry name" value="tRNA-bd_dom"/>
</dbReference>
<dbReference type="CDD" id="cd02800">
    <property type="entry name" value="tRNA_bind_EcMetRS_like"/>
    <property type="match status" value="1"/>
</dbReference>
<evidence type="ECO:0000256" key="7">
    <source>
        <dbReference type="ARBA" id="ARBA00022598"/>
    </source>
</evidence>
<dbReference type="HAMAP" id="MF_00177">
    <property type="entry name" value="Lys_tRNA_synth_class1"/>
    <property type="match status" value="1"/>
</dbReference>
<dbReference type="Gene3D" id="3.40.50.620">
    <property type="entry name" value="HUPs"/>
    <property type="match status" value="2"/>
</dbReference>
<evidence type="ECO:0000256" key="3">
    <source>
        <dbReference type="ARBA" id="ARBA00005594"/>
    </source>
</evidence>
<evidence type="ECO:0000256" key="16">
    <source>
        <dbReference type="PROSITE-ProRule" id="PRU00209"/>
    </source>
</evidence>
<dbReference type="GO" id="GO:0006430">
    <property type="term" value="P:lysyl-tRNA aminoacylation"/>
    <property type="evidence" value="ECO:0007669"/>
    <property type="project" value="UniProtKB-UniRule"/>
</dbReference>
<reference evidence="19" key="1">
    <citation type="journal article" date="2021" name="PeerJ">
        <title>Extensive microbial diversity within the chicken gut microbiome revealed by metagenomics and culture.</title>
        <authorList>
            <person name="Gilroy R."/>
            <person name="Ravi A."/>
            <person name="Getino M."/>
            <person name="Pursley I."/>
            <person name="Horton D.L."/>
            <person name="Alikhan N.F."/>
            <person name="Baker D."/>
            <person name="Gharbi K."/>
            <person name="Hall N."/>
            <person name="Watson M."/>
            <person name="Adriaenssens E.M."/>
            <person name="Foster-Nyarko E."/>
            <person name="Jarju S."/>
            <person name="Secka A."/>
            <person name="Antonio M."/>
            <person name="Oren A."/>
            <person name="Chaudhuri R.R."/>
            <person name="La Ragione R."/>
            <person name="Hildebrand F."/>
            <person name="Pallen M.J."/>
        </authorList>
    </citation>
    <scope>NUCLEOTIDE SEQUENCE</scope>
    <source>
        <strain evidence="19">ChiSxjej3B15-1167</strain>
    </source>
</reference>
<dbReference type="InterPro" id="IPR001412">
    <property type="entry name" value="aa-tRNA-synth_I_CS"/>
</dbReference>
<dbReference type="EMBL" id="DXEQ01000069">
    <property type="protein sequence ID" value="HIX71855.1"/>
    <property type="molecule type" value="Genomic_DNA"/>
</dbReference>
<comment type="subcellular location">
    <subcellularLocation>
        <location evidence="2 15">Cytoplasm</location>
    </subcellularLocation>
</comment>
<dbReference type="EC" id="6.1.1.6" evidence="15"/>
<comment type="subunit">
    <text evidence="4">Homodimer.</text>
</comment>
<dbReference type="Proteomes" id="UP000886805">
    <property type="component" value="Unassembled WGS sequence"/>
</dbReference>
<evidence type="ECO:0000256" key="17">
    <source>
        <dbReference type="SAM" id="Coils"/>
    </source>
</evidence>
<dbReference type="Gene3D" id="6.10.20.10">
    <property type="entry name" value="Lysine tRNA ligase, stem contact fold domain"/>
    <property type="match status" value="1"/>
</dbReference>
<feature type="short sequence motif" description="'KMSKS' region" evidence="15">
    <location>
        <begin position="284"/>
        <end position="288"/>
    </location>
</feature>
<evidence type="ECO:0000313" key="19">
    <source>
        <dbReference type="EMBL" id="HIX71855.1"/>
    </source>
</evidence>
<organism evidence="19 20">
    <name type="scientific">Candidatus Anaerobutyricum stercoripullorum</name>
    <dbReference type="NCBI Taxonomy" id="2838456"/>
    <lineage>
        <taxon>Bacteria</taxon>
        <taxon>Bacillati</taxon>
        <taxon>Bacillota</taxon>
        <taxon>Clostridia</taxon>
        <taxon>Lachnospirales</taxon>
        <taxon>Lachnospiraceae</taxon>
        <taxon>Anaerobutyricum</taxon>
    </lineage>
</organism>
<keyword evidence="8 15" id="KW-0547">Nucleotide-binding</keyword>
<dbReference type="SUPFAM" id="SSF52374">
    <property type="entry name" value="Nucleotidylyl transferase"/>
    <property type="match status" value="1"/>
</dbReference>
<dbReference type="GO" id="GO:0004825">
    <property type="term" value="F:methionine-tRNA ligase activity"/>
    <property type="evidence" value="ECO:0007669"/>
    <property type="project" value="UniProtKB-EC"/>
</dbReference>
<evidence type="ECO:0000256" key="14">
    <source>
        <dbReference type="ARBA" id="ARBA00048573"/>
    </source>
</evidence>
<dbReference type="Pfam" id="PF01588">
    <property type="entry name" value="tRNA_bind"/>
    <property type="match status" value="1"/>
</dbReference>